<name>A0ABW6T6H5_9ACTN</name>
<gene>
    <name evidence="1" type="ORF">ACFYXI_41985</name>
</gene>
<keyword evidence="2" id="KW-1185">Reference proteome</keyword>
<proteinExistence type="predicted"/>
<sequence length="272" mass="29781">MAGRRTSFAELNVGQTPHEEPAEASALVAEAPAVERVVTGMVLPPSSGVIPDEPEFALAPADADVESQFHHYEGLISRARGKVEAVLTKAERYWRLTAGPALQEIRDNALYQGAGFASFERYVAERWGMSRPRAYQLIDSVRAMKALGPVTSEVPNERQLRAIVPVVDQHGVEAAQAVWKLAEERGRTSGAALEQAAIDLNYRAALAAPPEPKATPVVLAWPRYEPMLRELEDLRGLRQVAAEVPDRARELAMKFRKAAAELEADLPKDDDA</sequence>
<accession>A0ABW6T6H5</accession>
<dbReference type="EMBL" id="JBIASD010000067">
    <property type="protein sequence ID" value="MFF3672113.1"/>
    <property type="molecule type" value="Genomic_DNA"/>
</dbReference>
<dbReference type="Proteomes" id="UP001602013">
    <property type="component" value="Unassembled WGS sequence"/>
</dbReference>
<evidence type="ECO:0000313" key="1">
    <source>
        <dbReference type="EMBL" id="MFF3672113.1"/>
    </source>
</evidence>
<protein>
    <submittedName>
        <fullName evidence="1">Uncharacterized protein</fullName>
    </submittedName>
</protein>
<organism evidence="1 2">
    <name type="scientific">Microtetraspora malaysiensis</name>
    <dbReference type="NCBI Taxonomy" id="161358"/>
    <lineage>
        <taxon>Bacteria</taxon>
        <taxon>Bacillati</taxon>
        <taxon>Actinomycetota</taxon>
        <taxon>Actinomycetes</taxon>
        <taxon>Streptosporangiales</taxon>
        <taxon>Streptosporangiaceae</taxon>
        <taxon>Microtetraspora</taxon>
    </lineage>
</organism>
<comment type="caution">
    <text evidence="1">The sequence shown here is derived from an EMBL/GenBank/DDBJ whole genome shotgun (WGS) entry which is preliminary data.</text>
</comment>
<reference evidence="1 2" key="1">
    <citation type="submission" date="2024-10" db="EMBL/GenBank/DDBJ databases">
        <title>The Natural Products Discovery Center: Release of the First 8490 Sequenced Strains for Exploring Actinobacteria Biosynthetic Diversity.</title>
        <authorList>
            <person name="Kalkreuter E."/>
            <person name="Kautsar S.A."/>
            <person name="Yang D."/>
            <person name="Bader C.D."/>
            <person name="Teijaro C.N."/>
            <person name="Fluegel L."/>
            <person name="Davis C.M."/>
            <person name="Simpson J.R."/>
            <person name="Lauterbach L."/>
            <person name="Steele A.D."/>
            <person name="Gui C."/>
            <person name="Meng S."/>
            <person name="Li G."/>
            <person name="Viehrig K."/>
            <person name="Ye F."/>
            <person name="Su P."/>
            <person name="Kiefer A.F."/>
            <person name="Nichols A."/>
            <person name="Cepeda A.J."/>
            <person name="Yan W."/>
            <person name="Fan B."/>
            <person name="Jiang Y."/>
            <person name="Adhikari A."/>
            <person name="Zheng C.-J."/>
            <person name="Schuster L."/>
            <person name="Cowan T.M."/>
            <person name="Smanski M.J."/>
            <person name="Chevrette M.G."/>
            <person name="De Carvalho L.P.S."/>
            <person name="Shen B."/>
        </authorList>
    </citation>
    <scope>NUCLEOTIDE SEQUENCE [LARGE SCALE GENOMIC DNA]</scope>
    <source>
        <strain evidence="1 2">NPDC002173</strain>
    </source>
</reference>
<dbReference type="RefSeq" id="WP_387418272.1">
    <property type="nucleotide sequence ID" value="NZ_JBIASD010000067.1"/>
</dbReference>
<evidence type="ECO:0000313" key="2">
    <source>
        <dbReference type="Proteomes" id="UP001602013"/>
    </source>
</evidence>